<sequence>MSENPWITDEDELQDAEETAWAALSPYVRRVEHLVGFDDMDIEDPTFGEDGAVSLLIHPSWTGPTAEQSVHLTMSSDDVLSVQAGGTLTAQAMAGQLDPASLDSRQLAGLTPELASDAPLGISSVEAGALILGVDATTMQQAIDSLRPGMAAARAAYAQASQAADAPITIYTTPHCMGCEMTRRQLDKAGVDYQVIDLTTRPDLVAQFRGEGLTSAPIVESPDGERTAGFRPDRIKAMVSAATSPTPAAAPTPPTAETAPHASQPATGHRRGAAL</sequence>
<accession>A0A1L7RBN7</accession>
<dbReference type="InterPro" id="IPR002109">
    <property type="entry name" value="Glutaredoxin"/>
</dbReference>
<name>A0A1L7RBN7_9ACTO</name>
<feature type="domain" description="Glutaredoxin" evidence="2">
    <location>
        <begin position="168"/>
        <end position="209"/>
    </location>
</feature>
<dbReference type="SUPFAM" id="SSF52833">
    <property type="entry name" value="Thioredoxin-like"/>
    <property type="match status" value="1"/>
</dbReference>
<evidence type="ECO:0000259" key="2">
    <source>
        <dbReference type="Pfam" id="PF00462"/>
    </source>
</evidence>
<evidence type="ECO:0000313" key="3">
    <source>
        <dbReference type="EMBL" id="CED91305.1"/>
    </source>
</evidence>
<dbReference type="Pfam" id="PF00462">
    <property type="entry name" value="Glutaredoxin"/>
    <property type="match status" value="1"/>
</dbReference>
<gene>
    <name evidence="3" type="ORF">AAM4_1473</name>
</gene>
<dbReference type="InterPro" id="IPR036249">
    <property type="entry name" value="Thioredoxin-like_sf"/>
</dbReference>
<dbReference type="PROSITE" id="PS51354">
    <property type="entry name" value="GLUTAREDOXIN_2"/>
    <property type="match status" value="1"/>
</dbReference>
<dbReference type="EMBL" id="LK995500">
    <property type="protein sequence ID" value="CED91305.1"/>
    <property type="molecule type" value="Genomic_DNA"/>
</dbReference>
<evidence type="ECO:0000256" key="1">
    <source>
        <dbReference type="SAM" id="MobiDB-lite"/>
    </source>
</evidence>
<reference evidence="3" key="1">
    <citation type="submission" date="2014-07" db="EMBL/GenBank/DDBJ databases">
        <authorList>
            <person name="Zhang J.E."/>
            <person name="Yang H."/>
            <person name="Guo J."/>
            <person name="Deng Z."/>
            <person name="Luo H."/>
            <person name="Luo M."/>
            <person name="Zhao B."/>
        </authorList>
    </citation>
    <scope>NUCLEOTIDE SEQUENCE</scope>
    <source>
        <strain evidence="3">AM4</strain>
    </source>
</reference>
<dbReference type="CDD" id="cd02976">
    <property type="entry name" value="NrdH"/>
    <property type="match status" value="1"/>
</dbReference>
<feature type="region of interest" description="Disordered" evidence="1">
    <location>
        <begin position="240"/>
        <end position="275"/>
    </location>
</feature>
<dbReference type="RefSeq" id="WP_244671576.1">
    <property type="nucleotide sequence ID" value="NZ_LK995500.1"/>
</dbReference>
<organism evidence="3">
    <name type="scientific">Actinomyces succiniciruminis</name>
    <dbReference type="NCBI Taxonomy" id="1522002"/>
    <lineage>
        <taxon>Bacteria</taxon>
        <taxon>Bacillati</taxon>
        <taxon>Actinomycetota</taxon>
        <taxon>Actinomycetes</taxon>
        <taxon>Actinomycetales</taxon>
        <taxon>Actinomycetaceae</taxon>
        <taxon>Actinomyces</taxon>
    </lineage>
</organism>
<dbReference type="Gene3D" id="3.40.30.10">
    <property type="entry name" value="Glutaredoxin"/>
    <property type="match status" value="1"/>
</dbReference>
<dbReference type="AlphaFoldDB" id="A0A1L7RBN7"/>
<proteinExistence type="predicted"/>
<protein>
    <submittedName>
        <fullName evidence="3">Glutaredoxin</fullName>
    </submittedName>
</protein>